<dbReference type="AlphaFoldDB" id="A0A8H6MLD1"/>
<sequence>MAEFAGKGALPPLGFIAIDLDIRRPPGDPYNERTWPFPLIREMADGSRVSQVVTSNKYDSAFIDRFAEAGLRLAARGCVGIITSCGFLAMAQAELASKLPVPIATSSLAQLPSVIALLPPTKTVGVLTYDETLLGPRHLASFVPEASLSRTVICGVPAGGHLRNMIEKGAPYIHADIEAELVATARGLVESRPEIGALVLECTNMPPFSEAIYNALGGKIPVYDAFTMGKWFYSGLVRDTPSTWT</sequence>
<keyword evidence="2" id="KW-1185">Reference proteome</keyword>
<gene>
    <name evidence="1" type="ORF">CMUS01_15929</name>
</gene>
<evidence type="ECO:0000313" key="2">
    <source>
        <dbReference type="Proteomes" id="UP000639643"/>
    </source>
</evidence>
<dbReference type="OrthoDB" id="412093at2759"/>
<protein>
    <submittedName>
        <fullName evidence="1">Aspartate racemase protein</fullName>
    </submittedName>
</protein>
<name>A0A8H6MLD1_9PEZI</name>
<accession>A0A8H6MLD1</accession>
<comment type="caution">
    <text evidence="1">The sequence shown here is derived from an EMBL/GenBank/DDBJ whole genome shotgun (WGS) entry which is preliminary data.</text>
</comment>
<proteinExistence type="predicted"/>
<dbReference type="Proteomes" id="UP000639643">
    <property type="component" value="Unassembled WGS sequence"/>
</dbReference>
<evidence type="ECO:0000313" key="1">
    <source>
        <dbReference type="EMBL" id="KAF6795395.1"/>
    </source>
</evidence>
<dbReference type="EMBL" id="WIGM01001511">
    <property type="protein sequence ID" value="KAF6795395.1"/>
    <property type="molecule type" value="Genomic_DNA"/>
</dbReference>
<reference evidence="1" key="1">
    <citation type="journal article" date="2020" name="Phytopathology">
        <title>Genome Sequence Resources of Colletotrichum truncatum, C. plurivorum, C. musicola, and C. sojae: Four Species Pathogenic to Soybean (Glycine max).</title>
        <authorList>
            <person name="Rogerio F."/>
            <person name="Boufleur T.R."/>
            <person name="Ciampi-Guillardi M."/>
            <person name="Sukno S.A."/>
            <person name="Thon M.R."/>
            <person name="Massola Junior N.S."/>
            <person name="Baroncelli R."/>
        </authorList>
    </citation>
    <scope>NUCLEOTIDE SEQUENCE</scope>
    <source>
        <strain evidence="1">LFN0074</strain>
    </source>
</reference>
<organism evidence="1 2">
    <name type="scientific">Colletotrichum musicola</name>
    <dbReference type="NCBI Taxonomy" id="2175873"/>
    <lineage>
        <taxon>Eukaryota</taxon>
        <taxon>Fungi</taxon>
        <taxon>Dikarya</taxon>
        <taxon>Ascomycota</taxon>
        <taxon>Pezizomycotina</taxon>
        <taxon>Sordariomycetes</taxon>
        <taxon>Hypocreomycetidae</taxon>
        <taxon>Glomerellales</taxon>
        <taxon>Glomerellaceae</taxon>
        <taxon>Colletotrichum</taxon>
        <taxon>Colletotrichum orchidearum species complex</taxon>
    </lineage>
</organism>